<dbReference type="EC" id="2.5.1.25" evidence="1"/>
<evidence type="ECO:0000259" key="7">
    <source>
        <dbReference type="SMART" id="SM01144"/>
    </source>
</evidence>
<keyword evidence="3" id="KW-0949">S-adenosyl-L-methionine</keyword>
<proteinExistence type="inferred from homology"/>
<evidence type="ECO:0000256" key="4">
    <source>
        <dbReference type="ARBA" id="ARBA00022694"/>
    </source>
</evidence>
<keyword evidence="4" id="KW-0819">tRNA processing</keyword>
<dbReference type="GO" id="GO:0016432">
    <property type="term" value="F:tRNA-uridine aminocarboxypropyltransferase activity"/>
    <property type="evidence" value="ECO:0007669"/>
    <property type="project" value="UniProtKB-EC"/>
</dbReference>
<keyword evidence="2" id="KW-0808">Transferase</keyword>
<accession>A0A5P1EHT2</accession>
<dbReference type="SMART" id="SM01144">
    <property type="entry name" value="DTW"/>
    <property type="match status" value="1"/>
</dbReference>
<dbReference type="OMA" id="VTILQHA"/>
<name>A0A5P1EHT2_ASPOF</name>
<dbReference type="PANTHER" id="PTHR21392:SF0">
    <property type="entry name" value="TRNA-URIDINE AMINOCARBOXYPROPYLTRANSFERASE 2"/>
    <property type="match status" value="1"/>
</dbReference>
<evidence type="ECO:0000256" key="1">
    <source>
        <dbReference type="ARBA" id="ARBA00012386"/>
    </source>
</evidence>
<keyword evidence="9" id="KW-1185">Reference proteome</keyword>
<dbReference type="InterPro" id="IPR005636">
    <property type="entry name" value="DTW"/>
</dbReference>
<evidence type="ECO:0000256" key="6">
    <source>
        <dbReference type="ARBA" id="ARBA00048718"/>
    </source>
</evidence>
<dbReference type="InterPro" id="IPR039262">
    <property type="entry name" value="DTWD2/TAPT"/>
</dbReference>
<dbReference type="Pfam" id="PF03942">
    <property type="entry name" value="DTW"/>
    <property type="match status" value="2"/>
</dbReference>
<dbReference type="AlphaFoldDB" id="A0A5P1EHT2"/>
<evidence type="ECO:0000313" key="9">
    <source>
        <dbReference type="Proteomes" id="UP000243459"/>
    </source>
</evidence>
<dbReference type="Gramene" id="ONK65495">
    <property type="protein sequence ID" value="ONK65495"/>
    <property type="gene ID" value="A4U43_C07F37690"/>
</dbReference>
<dbReference type="PANTHER" id="PTHR21392">
    <property type="entry name" value="TRNA-URIDINE AMINOCARBOXYPROPYLTRANSFERASE 2"/>
    <property type="match status" value="1"/>
</dbReference>
<evidence type="ECO:0000313" key="8">
    <source>
        <dbReference type="EMBL" id="ONK65495.1"/>
    </source>
</evidence>
<comment type="similarity">
    <text evidence="5">Belongs to the TDD superfamily. DTWD2 family.</text>
</comment>
<dbReference type="GO" id="GO:0008033">
    <property type="term" value="P:tRNA processing"/>
    <property type="evidence" value="ECO:0007669"/>
    <property type="project" value="UniProtKB-KW"/>
</dbReference>
<dbReference type="EMBL" id="CM007387">
    <property type="protein sequence ID" value="ONK65495.1"/>
    <property type="molecule type" value="Genomic_DNA"/>
</dbReference>
<gene>
    <name evidence="8" type="ORF">A4U43_C07F37690</name>
</gene>
<evidence type="ECO:0000256" key="2">
    <source>
        <dbReference type="ARBA" id="ARBA00022679"/>
    </source>
</evidence>
<evidence type="ECO:0000256" key="5">
    <source>
        <dbReference type="ARBA" id="ARBA00034489"/>
    </source>
</evidence>
<protein>
    <recommendedName>
        <fullName evidence="1">tRNA-uridine aminocarboxypropyltransferase</fullName>
        <ecNumber evidence="1">2.5.1.25</ecNumber>
    </recommendedName>
</protein>
<feature type="domain" description="DTW" evidence="7">
    <location>
        <begin position="7"/>
        <end position="368"/>
    </location>
</feature>
<dbReference type="Proteomes" id="UP000243459">
    <property type="component" value="Chromosome 7"/>
</dbReference>
<comment type="catalytic activity">
    <reaction evidence="6">
        <text>a uridine in tRNA + S-adenosyl-L-methionine = a 3-[(3S)-3-amino-3-carboxypropyl]uridine in tRNA + S-methyl-5'-thioadenosine + H(+)</text>
        <dbReference type="Rhea" id="RHEA:62432"/>
        <dbReference type="Rhea" id="RHEA-COMP:13339"/>
        <dbReference type="Rhea" id="RHEA-COMP:16092"/>
        <dbReference type="ChEBI" id="CHEBI:15378"/>
        <dbReference type="ChEBI" id="CHEBI:17509"/>
        <dbReference type="ChEBI" id="CHEBI:59789"/>
        <dbReference type="ChEBI" id="CHEBI:65315"/>
        <dbReference type="ChEBI" id="CHEBI:82930"/>
        <dbReference type="EC" id="2.5.1.25"/>
    </reaction>
</comment>
<evidence type="ECO:0000256" key="3">
    <source>
        <dbReference type="ARBA" id="ARBA00022691"/>
    </source>
</evidence>
<reference evidence="9" key="1">
    <citation type="journal article" date="2017" name="Nat. Commun.">
        <title>The asparagus genome sheds light on the origin and evolution of a young Y chromosome.</title>
        <authorList>
            <person name="Harkess A."/>
            <person name="Zhou J."/>
            <person name="Xu C."/>
            <person name="Bowers J.E."/>
            <person name="Van der Hulst R."/>
            <person name="Ayyampalayam S."/>
            <person name="Mercati F."/>
            <person name="Riccardi P."/>
            <person name="McKain M.R."/>
            <person name="Kakrana A."/>
            <person name="Tang H."/>
            <person name="Ray J."/>
            <person name="Groenendijk J."/>
            <person name="Arikit S."/>
            <person name="Mathioni S.M."/>
            <person name="Nakano M."/>
            <person name="Shan H."/>
            <person name="Telgmann-Rauber A."/>
            <person name="Kanno A."/>
            <person name="Yue Z."/>
            <person name="Chen H."/>
            <person name="Li W."/>
            <person name="Chen Y."/>
            <person name="Xu X."/>
            <person name="Zhang Y."/>
            <person name="Luo S."/>
            <person name="Chen H."/>
            <person name="Gao J."/>
            <person name="Mao Z."/>
            <person name="Pires J.C."/>
            <person name="Luo M."/>
            <person name="Kudrna D."/>
            <person name="Wing R.A."/>
            <person name="Meyers B.C."/>
            <person name="Yi K."/>
            <person name="Kong H."/>
            <person name="Lavrijsen P."/>
            <person name="Sunseri F."/>
            <person name="Falavigna A."/>
            <person name="Ye Y."/>
            <person name="Leebens-Mack J.H."/>
            <person name="Chen G."/>
        </authorList>
    </citation>
    <scope>NUCLEOTIDE SEQUENCE [LARGE SCALE GENOMIC DNA]</scope>
    <source>
        <strain evidence="9">cv. DH0086</strain>
    </source>
</reference>
<organism evidence="8 9">
    <name type="scientific">Asparagus officinalis</name>
    <name type="common">Garden asparagus</name>
    <dbReference type="NCBI Taxonomy" id="4686"/>
    <lineage>
        <taxon>Eukaryota</taxon>
        <taxon>Viridiplantae</taxon>
        <taxon>Streptophyta</taxon>
        <taxon>Embryophyta</taxon>
        <taxon>Tracheophyta</taxon>
        <taxon>Spermatophyta</taxon>
        <taxon>Magnoliopsida</taxon>
        <taxon>Liliopsida</taxon>
        <taxon>Asparagales</taxon>
        <taxon>Asparagaceae</taxon>
        <taxon>Asparagoideae</taxon>
        <taxon>Asparagus</taxon>
    </lineage>
</organism>
<sequence length="377" mass="42355">MASTPSKRPFCHRCTKPHRLCLCSRLKTPPLNNPISITILQHSLEKRHPLNSTRVAQLGFKNLAVVPVTDVNFTARFAVRPVVERSDFDKTRLAGFDNGDGSGDGSSPDQLKKLKCNGVEGGVEATSDPNRSDSVERLDFSGTRLVDYDNGDGFDNGSFVDQLTKHKSSMKKLRCIKLEDGVEAVFDKYRLACSAGELVIDIERTAKPDISWVLNTPFGRVLARNEFRVTKLQRKQLKPSSEELEDFEEFDIVIPPGAALLFPGGKSSFDPKEMDFEVKHLIVLDGTWAKAQRMYHENPWLKLLPHIKLDSEKESLYSEVRHQPKVGCLSTIESIVCALKGLGNDMEGLDDLLDVFESMIIDQRRCKDEKFKDKDMA</sequence>